<accession>A0AAD5LTY5</accession>
<keyword evidence="2" id="KW-1185">Reference proteome</keyword>
<dbReference type="PANTHER" id="PTHR37845">
    <property type="entry name" value="SEQUENCE ORPHAN"/>
    <property type="match status" value="1"/>
</dbReference>
<dbReference type="AlphaFoldDB" id="A0AAD5LTY5"/>
<organism evidence="1 2">
    <name type="scientific">Pythium insidiosum</name>
    <name type="common">Pythiosis disease agent</name>
    <dbReference type="NCBI Taxonomy" id="114742"/>
    <lineage>
        <taxon>Eukaryota</taxon>
        <taxon>Sar</taxon>
        <taxon>Stramenopiles</taxon>
        <taxon>Oomycota</taxon>
        <taxon>Peronosporomycetes</taxon>
        <taxon>Pythiales</taxon>
        <taxon>Pythiaceae</taxon>
        <taxon>Pythium</taxon>
    </lineage>
</organism>
<evidence type="ECO:0000313" key="1">
    <source>
        <dbReference type="EMBL" id="KAJ0409853.1"/>
    </source>
</evidence>
<gene>
    <name evidence="1" type="ORF">P43SY_005747</name>
</gene>
<reference evidence="1" key="1">
    <citation type="submission" date="2021-12" db="EMBL/GenBank/DDBJ databases">
        <title>Prjna785345.</title>
        <authorList>
            <person name="Rujirawat T."/>
            <person name="Krajaejun T."/>
        </authorList>
    </citation>
    <scope>NUCLEOTIDE SEQUENCE</scope>
    <source>
        <strain evidence="1">Pi057C3</strain>
    </source>
</reference>
<comment type="caution">
    <text evidence="1">The sequence shown here is derived from an EMBL/GenBank/DDBJ whole genome shotgun (WGS) entry which is preliminary data.</text>
</comment>
<proteinExistence type="predicted"/>
<name>A0AAD5LTY5_PYTIN</name>
<protein>
    <submittedName>
        <fullName evidence="1">Uncharacterized protein</fullName>
    </submittedName>
</protein>
<dbReference type="EMBL" id="JAKCXM010000002">
    <property type="protein sequence ID" value="KAJ0409853.1"/>
    <property type="molecule type" value="Genomic_DNA"/>
</dbReference>
<dbReference type="InterPro" id="IPR038781">
    <property type="entry name" value="C365.16-ike"/>
</dbReference>
<dbReference type="GO" id="GO:0005739">
    <property type="term" value="C:mitochondrion"/>
    <property type="evidence" value="ECO:0007669"/>
    <property type="project" value="TreeGrafter"/>
</dbReference>
<dbReference type="PANTHER" id="PTHR37845:SF1">
    <property type="entry name" value="SEQUENCE ORPHAN"/>
    <property type="match status" value="1"/>
</dbReference>
<evidence type="ECO:0000313" key="2">
    <source>
        <dbReference type="Proteomes" id="UP001209570"/>
    </source>
</evidence>
<dbReference type="Proteomes" id="UP001209570">
    <property type="component" value="Unassembled WGS sequence"/>
</dbReference>
<sequence>MDQAFAVEHDQSSVSVLASRFGCDLVAATISSFSVSPFITILDRAMAENASGKRSLMHAIKELSAWGVRHPIQFCKSQGFRWIFGLYTATYATANTMGSYFEWKEQDGQMLTLGATTMVNMTSVIAKDSAFARMYGVVKPRPFPLASIGLFAIRDSLTVVSCFHAPKVISEKLRDLGVGEATTTAIAQIGAPVAVQILSTPLHLLGLDLYNHPVADRQARLQFIQREYVSSTAARVARVGPAFGIVGIANASMRNSLRAMTERDI</sequence>